<feature type="compositionally biased region" description="Basic and acidic residues" evidence="3">
    <location>
        <begin position="31"/>
        <end position="43"/>
    </location>
</feature>
<comment type="similarity">
    <text evidence="1">Belongs to the IWS1 family.</text>
</comment>
<dbReference type="Pfam" id="PF08711">
    <property type="entry name" value="Med26"/>
    <property type="match status" value="1"/>
</dbReference>
<dbReference type="WBParaSite" id="SSTP_0000418300.1">
    <property type="protein sequence ID" value="SSTP_0000418300.1"/>
    <property type="gene ID" value="SSTP_0000418300"/>
</dbReference>
<dbReference type="GO" id="GO:0005634">
    <property type="term" value="C:nucleus"/>
    <property type="evidence" value="ECO:0007669"/>
    <property type="project" value="UniProtKB-SubCell"/>
</dbReference>
<dbReference type="Proteomes" id="UP000035681">
    <property type="component" value="Unplaced"/>
</dbReference>
<evidence type="ECO:0000256" key="1">
    <source>
        <dbReference type="ARBA" id="ARBA00037992"/>
    </source>
</evidence>
<evidence type="ECO:0000256" key="3">
    <source>
        <dbReference type="SAM" id="MobiDB-lite"/>
    </source>
</evidence>
<feature type="region of interest" description="Disordered" evidence="3">
    <location>
        <begin position="332"/>
        <end position="380"/>
    </location>
</feature>
<name>A0A0K0E3W3_STRER</name>
<sequence>MSSDGEKSSSESLSPSPRNISISDVGSSPKTQDEVKEFEEEKNNQLFGDVSDSDDDGDDEIVLNRNREGSKSDEERKSPSLLVDEDPNEGVILSEEEERPRAPGFASDFDEMIAKRKALNKSKRKRKNDDLTLLNHYDDQIRDLMYRMVDAAKEDIDLNRKGLPAPNKLMMLNDVKSMLLAQERYDQLIDNGFFGCISQWLTPLPNQALPSIQIRTSLIKLLHDYYKKLDTSSLKASGLGKAVMFLSDHPEETYENKKYARKLIRAWMEPIFAAELEEKGRQMREKREKEALKEAAKRRRLSKENEKTQEREINRARVPQFTAREYLYRPSTNIDATVPSTSRGGEGDRFSKLSRTLQDRSKSSKGPERMVKVSIEGRRM</sequence>
<reference evidence="6" key="1">
    <citation type="submission" date="2015-08" db="UniProtKB">
        <authorList>
            <consortium name="WormBaseParasite"/>
        </authorList>
    </citation>
    <scope>IDENTIFICATION</scope>
</reference>
<accession>A0A0K0E3W3</accession>
<dbReference type="InterPro" id="IPR035441">
    <property type="entry name" value="TFIIS/LEDGF_dom_sf"/>
</dbReference>
<protein>
    <submittedName>
        <fullName evidence="6 7">TFIIS N-terminal domain-containing protein</fullName>
    </submittedName>
</protein>
<evidence type="ECO:0000256" key="2">
    <source>
        <dbReference type="PROSITE-ProRule" id="PRU00649"/>
    </source>
</evidence>
<dbReference type="PROSITE" id="PS51319">
    <property type="entry name" value="TFIIS_N"/>
    <property type="match status" value="1"/>
</dbReference>
<feature type="compositionally biased region" description="Basic and acidic residues" evidence="3">
    <location>
        <begin position="302"/>
        <end position="311"/>
    </location>
</feature>
<evidence type="ECO:0000313" key="6">
    <source>
        <dbReference type="WBParaSite" id="SSTP_0000418300.1"/>
    </source>
</evidence>
<dbReference type="STRING" id="6248.A0A0K0E3W3"/>
<dbReference type="GO" id="GO:0016973">
    <property type="term" value="P:poly(A)+ mRNA export from nucleus"/>
    <property type="evidence" value="ECO:0007669"/>
    <property type="project" value="TreeGrafter"/>
</dbReference>
<dbReference type="InterPro" id="IPR017923">
    <property type="entry name" value="TFIIS_N"/>
</dbReference>
<feature type="compositionally biased region" description="Basic and acidic residues" evidence="3">
    <location>
        <begin position="65"/>
        <end position="78"/>
    </location>
</feature>
<evidence type="ECO:0000313" key="5">
    <source>
        <dbReference type="Proteomes" id="UP000035681"/>
    </source>
</evidence>
<proteinExistence type="inferred from homology"/>
<comment type="subcellular location">
    <subcellularLocation>
        <location evidence="2">Nucleus</location>
    </subcellularLocation>
</comment>
<feature type="compositionally biased region" description="Acidic residues" evidence="3">
    <location>
        <begin position="51"/>
        <end position="61"/>
    </location>
</feature>
<dbReference type="InterPro" id="IPR051037">
    <property type="entry name" value="RNAPII_TF_IWS1"/>
</dbReference>
<evidence type="ECO:0000313" key="7">
    <source>
        <dbReference type="WBParaSite" id="TCONS_00005773.p1"/>
    </source>
</evidence>
<keyword evidence="2" id="KW-0539">Nucleus</keyword>
<feature type="region of interest" description="Disordered" evidence="3">
    <location>
        <begin position="1"/>
        <end position="105"/>
    </location>
</feature>
<feature type="compositionally biased region" description="Basic and acidic residues" evidence="3">
    <location>
        <begin position="280"/>
        <end position="295"/>
    </location>
</feature>
<feature type="compositionally biased region" description="Polar residues" evidence="3">
    <location>
        <begin position="332"/>
        <end position="343"/>
    </location>
</feature>
<feature type="compositionally biased region" description="Low complexity" evidence="3">
    <location>
        <begin position="10"/>
        <end position="21"/>
    </location>
</feature>
<feature type="domain" description="TFIIS N-terminal" evidence="4">
    <location>
        <begin position="195"/>
        <end position="274"/>
    </location>
</feature>
<dbReference type="WBParaSite" id="TCONS_00005773.p1">
    <property type="protein sequence ID" value="TCONS_00005773.p1"/>
    <property type="gene ID" value="XLOC_004018"/>
</dbReference>
<organism evidence="6">
    <name type="scientific">Strongyloides stercoralis</name>
    <name type="common">Threadworm</name>
    <dbReference type="NCBI Taxonomy" id="6248"/>
    <lineage>
        <taxon>Eukaryota</taxon>
        <taxon>Metazoa</taxon>
        <taxon>Ecdysozoa</taxon>
        <taxon>Nematoda</taxon>
        <taxon>Chromadorea</taxon>
        <taxon>Rhabditida</taxon>
        <taxon>Tylenchina</taxon>
        <taxon>Panagrolaimomorpha</taxon>
        <taxon>Strongyloidoidea</taxon>
        <taxon>Strongyloididae</taxon>
        <taxon>Strongyloides</taxon>
    </lineage>
</organism>
<dbReference type="Gene3D" id="1.20.930.10">
    <property type="entry name" value="Conserved domain common to transcription factors TFIIS, elongin A, CRSP70"/>
    <property type="match status" value="1"/>
</dbReference>
<dbReference type="AlphaFoldDB" id="A0A0K0E3W3"/>
<keyword evidence="5" id="KW-1185">Reference proteome</keyword>
<dbReference type="PANTHER" id="PTHR46010:SF1">
    <property type="entry name" value="PROTEIN IWS1 HOMOLOG"/>
    <property type="match status" value="1"/>
</dbReference>
<evidence type="ECO:0000259" key="4">
    <source>
        <dbReference type="PROSITE" id="PS51319"/>
    </source>
</evidence>
<dbReference type="PANTHER" id="PTHR46010">
    <property type="entry name" value="PROTEIN IWS1 HOMOLOG"/>
    <property type="match status" value="1"/>
</dbReference>
<feature type="compositionally biased region" description="Basic and acidic residues" evidence="3">
    <location>
        <begin position="345"/>
        <end position="380"/>
    </location>
</feature>
<feature type="region of interest" description="Disordered" evidence="3">
    <location>
        <begin position="280"/>
        <end position="311"/>
    </location>
</feature>